<proteinExistence type="predicted"/>
<keyword evidence="2" id="KW-1185">Reference proteome</keyword>
<gene>
    <name evidence="1" type="ORF">Q9L58_001906</name>
</gene>
<protein>
    <submittedName>
        <fullName evidence="1">Uncharacterized protein</fullName>
    </submittedName>
</protein>
<evidence type="ECO:0000313" key="1">
    <source>
        <dbReference type="EMBL" id="KAL0639024.1"/>
    </source>
</evidence>
<sequence>MPNLSGFLTHCIFNPLAHFFFGRPRLTITQLSHANINTDFVIGILFPCRPKLEVLIECLEDSDIRCRAARLLDEVRTEIAGLCADWREMSAFWHHYNTIFGRSAMTEAEIRRGNDMFEYWTEGEGWKKLAWAKREEVEEILEIGTVNVRQRLAAAERNEQHAVNLM</sequence>
<accession>A0ABR3GSV8</accession>
<dbReference type="EMBL" id="JBBBZM010000015">
    <property type="protein sequence ID" value="KAL0639024.1"/>
    <property type="molecule type" value="Genomic_DNA"/>
</dbReference>
<evidence type="ECO:0000313" key="2">
    <source>
        <dbReference type="Proteomes" id="UP001447188"/>
    </source>
</evidence>
<dbReference type="Proteomes" id="UP001447188">
    <property type="component" value="Unassembled WGS sequence"/>
</dbReference>
<reference evidence="1 2" key="1">
    <citation type="submission" date="2024-02" db="EMBL/GenBank/DDBJ databases">
        <title>Discinaceae phylogenomics.</title>
        <authorList>
            <person name="Dirks A.C."/>
            <person name="James T.Y."/>
        </authorList>
    </citation>
    <scope>NUCLEOTIDE SEQUENCE [LARGE SCALE GENOMIC DNA]</scope>
    <source>
        <strain evidence="1 2">ACD0624</strain>
    </source>
</reference>
<organism evidence="1 2">
    <name type="scientific">Discina gigas</name>
    <dbReference type="NCBI Taxonomy" id="1032678"/>
    <lineage>
        <taxon>Eukaryota</taxon>
        <taxon>Fungi</taxon>
        <taxon>Dikarya</taxon>
        <taxon>Ascomycota</taxon>
        <taxon>Pezizomycotina</taxon>
        <taxon>Pezizomycetes</taxon>
        <taxon>Pezizales</taxon>
        <taxon>Discinaceae</taxon>
        <taxon>Discina</taxon>
    </lineage>
</organism>
<comment type="caution">
    <text evidence="1">The sequence shown here is derived from an EMBL/GenBank/DDBJ whole genome shotgun (WGS) entry which is preliminary data.</text>
</comment>
<name>A0ABR3GSV8_9PEZI</name>